<dbReference type="AlphaFoldDB" id="A0A2A7NE05"/>
<name>A0A2A7NE05_MYCAG</name>
<dbReference type="InterPro" id="IPR038378">
    <property type="entry name" value="MHB_sf"/>
</dbReference>
<keyword evidence="3" id="KW-1185">Reference proteome</keyword>
<comment type="caution">
    <text evidence="2">The sequence shown here is derived from an EMBL/GenBank/DDBJ whole genome shotgun (WGS) entry which is preliminary data.</text>
</comment>
<dbReference type="Pfam" id="PF16525">
    <property type="entry name" value="MHB"/>
    <property type="match status" value="1"/>
</dbReference>
<dbReference type="PROSITE" id="PS51318">
    <property type="entry name" value="TAT"/>
    <property type="match status" value="1"/>
</dbReference>
<dbReference type="RefSeq" id="WP_097938362.1">
    <property type="nucleotide sequence ID" value="NZ_BLKS01000001.1"/>
</dbReference>
<dbReference type="NCBIfam" id="TIGR04529">
    <property type="entry name" value="MTB_hemophore"/>
    <property type="match status" value="1"/>
</dbReference>
<evidence type="ECO:0000313" key="3">
    <source>
        <dbReference type="Proteomes" id="UP000220914"/>
    </source>
</evidence>
<accession>A0A2A7NE05</accession>
<dbReference type="Gene3D" id="1.20.20.20">
    <property type="entry name" value="Haemophore, haem-binding domain"/>
    <property type="match status" value="1"/>
</dbReference>
<dbReference type="OrthoDB" id="4728894at2"/>
<proteinExistence type="predicted"/>
<evidence type="ECO:0000259" key="1">
    <source>
        <dbReference type="Pfam" id="PF16525"/>
    </source>
</evidence>
<dbReference type="Proteomes" id="UP000220914">
    <property type="component" value="Unassembled WGS sequence"/>
</dbReference>
<reference evidence="2 3" key="1">
    <citation type="submission" date="2017-10" db="EMBL/GenBank/DDBJ databases">
        <title>The new phylogeny of genus Mycobacterium.</title>
        <authorList>
            <person name="Tortoli E."/>
            <person name="Trovato A."/>
            <person name="Cirillo D.M."/>
        </authorList>
    </citation>
    <scope>NUCLEOTIDE SEQUENCE [LARGE SCALE GENOMIC DNA]</scope>
    <source>
        <strain evidence="2 3">CCUG37673</strain>
    </source>
</reference>
<evidence type="ECO:0000313" key="2">
    <source>
        <dbReference type="EMBL" id="PEG42049.1"/>
    </source>
</evidence>
<feature type="domain" description="Haemophore haem-binding" evidence="1">
    <location>
        <begin position="37"/>
        <end position="112"/>
    </location>
</feature>
<protein>
    <recommendedName>
        <fullName evidence="1">Haemophore haem-binding domain-containing protein</fullName>
    </recommendedName>
</protein>
<dbReference type="GO" id="GO:0020037">
    <property type="term" value="F:heme binding"/>
    <property type="evidence" value="ECO:0007669"/>
    <property type="project" value="InterPro"/>
</dbReference>
<sequence length="128" mass="12783">MTTSTTVMRRGVMGALLGVLGGAAAITVALPTASAAPCTASGLSSTASGVLAEAGTYLAAHPGADDVLTAAGSQPTDQAKANVQNYFLGHPGEFLDLKRIAQPLTDLRAQCGVSVSPGQLAALVEQFQ</sequence>
<dbReference type="EMBL" id="PDCP01000004">
    <property type="protein sequence ID" value="PEG42049.1"/>
    <property type="molecule type" value="Genomic_DNA"/>
</dbReference>
<organism evidence="2 3">
    <name type="scientific">Mycolicibacterium agri</name>
    <name type="common">Mycobacterium agri</name>
    <dbReference type="NCBI Taxonomy" id="36811"/>
    <lineage>
        <taxon>Bacteria</taxon>
        <taxon>Bacillati</taxon>
        <taxon>Actinomycetota</taxon>
        <taxon>Actinomycetes</taxon>
        <taxon>Mycobacteriales</taxon>
        <taxon>Mycobacteriaceae</taxon>
        <taxon>Mycolicibacterium</taxon>
    </lineage>
</organism>
<dbReference type="InterPro" id="IPR032407">
    <property type="entry name" value="MHB"/>
</dbReference>
<gene>
    <name evidence="2" type="ORF">CQY20_04050</name>
</gene>
<dbReference type="InterPro" id="IPR006311">
    <property type="entry name" value="TAT_signal"/>
</dbReference>